<keyword evidence="1" id="KW-1133">Transmembrane helix</keyword>
<dbReference type="EMBL" id="BAABJQ010000019">
    <property type="protein sequence ID" value="GAA5193287.1"/>
    <property type="molecule type" value="Genomic_DNA"/>
</dbReference>
<comment type="caution">
    <text evidence="2">The sequence shown here is derived from an EMBL/GenBank/DDBJ whole genome shotgun (WGS) entry which is preliminary data.</text>
</comment>
<sequence>MTTPEEGTELTGVQRREFVGAFVDQTWARPDADRPVARVHVVLMVAVLATVVAVVVGVVQHLLNPVDPAAAAPLPVPTTRPYTAVAGWDCGTSADHGFDPSGRTTDWYTVARGGWSQDGCHGTFEAIPFSGDPAKDNTNQYVIWWFTPSATTTRCDVSVYVPASDNPLDSAATAAQFLVLSGRNGSPFAQFTVDQTQARGQWRSAGVFPVNQDGLAVKLVDRGVPTQPHARLSVTQVRLTCTG</sequence>
<protein>
    <recommendedName>
        <fullName evidence="4">Adhesin</fullName>
    </recommendedName>
</protein>
<evidence type="ECO:0000313" key="3">
    <source>
        <dbReference type="Proteomes" id="UP001501570"/>
    </source>
</evidence>
<evidence type="ECO:0000256" key="1">
    <source>
        <dbReference type="SAM" id="Phobius"/>
    </source>
</evidence>
<evidence type="ECO:0000313" key="2">
    <source>
        <dbReference type="EMBL" id="GAA5193287.1"/>
    </source>
</evidence>
<proteinExistence type="predicted"/>
<keyword evidence="1" id="KW-0472">Membrane</keyword>
<dbReference type="RefSeq" id="WP_345634372.1">
    <property type="nucleotide sequence ID" value="NZ_BAABJQ010000019.1"/>
</dbReference>
<dbReference type="Proteomes" id="UP001501570">
    <property type="component" value="Unassembled WGS sequence"/>
</dbReference>
<gene>
    <name evidence="2" type="ORF">GCM10023322_54960</name>
</gene>
<keyword evidence="3" id="KW-1185">Reference proteome</keyword>
<reference evidence="3" key="1">
    <citation type="journal article" date="2019" name="Int. J. Syst. Evol. Microbiol.">
        <title>The Global Catalogue of Microorganisms (GCM) 10K type strain sequencing project: providing services to taxonomists for standard genome sequencing and annotation.</title>
        <authorList>
            <consortium name="The Broad Institute Genomics Platform"/>
            <consortium name="The Broad Institute Genome Sequencing Center for Infectious Disease"/>
            <person name="Wu L."/>
            <person name="Ma J."/>
        </authorList>
    </citation>
    <scope>NUCLEOTIDE SEQUENCE [LARGE SCALE GENOMIC DNA]</scope>
    <source>
        <strain evidence="3">JCM 18304</strain>
    </source>
</reference>
<evidence type="ECO:0008006" key="4">
    <source>
        <dbReference type="Google" id="ProtNLM"/>
    </source>
</evidence>
<accession>A0ABP9SA64</accession>
<keyword evidence="1" id="KW-0812">Transmembrane</keyword>
<feature type="transmembrane region" description="Helical" evidence="1">
    <location>
        <begin position="39"/>
        <end position="63"/>
    </location>
</feature>
<organism evidence="2 3">
    <name type="scientific">Rugosimonospora acidiphila</name>
    <dbReference type="NCBI Taxonomy" id="556531"/>
    <lineage>
        <taxon>Bacteria</taxon>
        <taxon>Bacillati</taxon>
        <taxon>Actinomycetota</taxon>
        <taxon>Actinomycetes</taxon>
        <taxon>Micromonosporales</taxon>
        <taxon>Micromonosporaceae</taxon>
        <taxon>Rugosimonospora</taxon>
    </lineage>
</organism>
<name>A0ABP9SA64_9ACTN</name>